<dbReference type="InterPro" id="IPR013320">
    <property type="entry name" value="ConA-like_dom_sf"/>
</dbReference>
<dbReference type="InterPro" id="IPR043136">
    <property type="entry name" value="B30.2/SPRY_sf"/>
</dbReference>
<keyword evidence="1" id="KW-0175">Coiled coil</keyword>
<evidence type="ECO:0000313" key="3">
    <source>
        <dbReference type="Proteomes" id="UP000266841"/>
    </source>
</evidence>
<name>K0R2S9_THAOC</name>
<evidence type="ECO:0000313" key="2">
    <source>
        <dbReference type="EMBL" id="EJK45549.1"/>
    </source>
</evidence>
<dbReference type="SUPFAM" id="SSF49899">
    <property type="entry name" value="Concanavalin A-like lectins/glucanases"/>
    <property type="match status" value="1"/>
</dbReference>
<feature type="coiled-coil region" evidence="1">
    <location>
        <begin position="236"/>
        <end position="265"/>
    </location>
</feature>
<reference evidence="2 3" key="1">
    <citation type="journal article" date="2012" name="Genome Biol.">
        <title>Genome and low-iron response of an oceanic diatom adapted to chronic iron limitation.</title>
        <authorList>
            <person name="Lommer M."/>
            <person name="Specht M."/>
            <person name="Roy A.S."/>
            <person name="Kraemer L."/>
            <person name="Andreson R."/>
            <person name="Gutowska M.A."/>
            <person name="Wolf J."/>
            <person name="Bergner S.V."/>
            <person name="Schilhabel M.B."/>
            <person name="Klostermeier U.C."/>
            <person name="Beiko R.G."/>
            <person name="Rosenstiel P."/>
            <person name="Hippler M."/>
            <person name="Laroche J."/>
        </authorList>
    </citation>
    <scope>NUCLEOTIDE SEQUENCE [LARGE SCALE GENOMIC DNA]</scope>
    <source>
        <strain evidence="2 3">CCMP1005</strain>
    </source>
</reference>
<gene>
    <name evidence="2" type="ORF">THAOC_35832</name>
</gene>
<evidence type="ECO:0008006" key="4">
    <source>
        <dbReference type="Google" id="ProtNLM"/>
    </source>
</evidence>
<dbReference type="AlphaFoldDB" id="K0R2S9"/>
<sequence>YSYAALMVCMRDSASLNEDFPTWGLRDLDVLLDGKLGDKRGEGHATLDSDGKVEWKQRRWDADGAELGRVRRVLVEAEQVRVPEEAPGGGGDQASVDEVEEALQGGVDGWVVLVGNVDEDIKGVGVAPFPFSAVGLADGLGDVPWQMVGDGCKVVVPYLGDGRWVAGPVSGALEVVIVGGLLCISASVAGGAVTDIDPHQTSRAIAKSQKEKQKERAAATTRAARMADDGNSTKRLKTSEEERIIAELRRKNAELESENEQLGLICSNLALTCKSFGLRQTASTLNWSLVEEVARQEVYSIATNAEISSLPRYVSGTTTWLSILHRFEHLLQFDVLLGAGIEHRNWDESRVYGTTNDDVANGAISSNYIMTSGSHFAVFDITGTPFIGVARPMTKEILSRENFNFFNSVHFDTFLTERTDEWGDGNVHACQYFCGNGEMIWTSFEGESYRGYYWEGWEGKESCSTGDTIGMLLNLDEGTLTVYKNNRRLGVIKDGLSGQYCWYVRVLKDQAVAIKRGALPNAEN</sequence>
<evidence type="ECO:0000256" key="1">
    <source>
        <dbReference type="SAM" id="Coils"/>
    </source>
</evidence>
<protein>
    <recommendedName>
        <fullName evidence="4">B30.2/SPRY domain-containing protein</fullName>
    </recommendedName>
</protein>
<keyword evidence="3" id="KW-1185">Reference proteome</keyword>
<dbReference type="Gene3D" id="2.60.120.920">
    <property type="match status" value="1"/>
</dbReference>
<comment type="caution">
    <text evidence="2">The sequence shown here is derived from an EMBL/GenBank/DDBJ whole genome shotgun (WGS) entry which is preliminary data.</text>
</comment>
<accession>K0R2S9</accession>
<feature type="non-terminal residue" evidence="2">
    <location>
        <position position="1"/>
    </location>
</feature>
<dbReference type="Proteomes" id="UP000266841">
    <property type="component" value="Unassembled WGS sequence"/>
</dbReference>
<proteinExistence type="predicted"/>
<dbReference type="EMBL" id="AGNL01048434">
    <property type="protein sequence ID" value="EJK45549.1"/>
    <property type="molecule type" value="Genomic_DNA"/>
</dbReference>
<dbReference type="OrthoDB" id="195558at2759"/>
<organism evidence="2 3">
    <name type="scientific">Thalassiosira oceanica</name>
    <name type="common">Marine diatom</name>
    <dbReference type="NCBI Taxonomy" id="159749"/>
    <lineage>
        <taxon>Eukaryota</taxon>
        <taxon>Sar</taxon>
        <taxon>Stramenopiles</taxon>
        <taxon>Ochrophyta</taxon>
        <taxon>Bacillariophyta</taxon>
        <taxon>Coscinodiscophyceae</taxon>
        <taxon>Thalassiosirophycidae</taxon>
        <taxon>Thalassiosirales</taxon>
        <taxon>Thalassiosiraceae</taxon>
        <taxon>Thalassiosira</taxon>
    </lineage>
</organism>